<name>A0A6G1LNH2_9PEZI</name>
<dbReference type="InterPro" id="IPR008000">
    <property type="entry name" value="Rham/fucose_mutarotase"/>
</dbReference>
<dbReference type="OrthoDB" id="9981546at2759"/>
<dbReference type="Gene3D" id="3.30.70.100">
    <property type="match status" value="1"/>
</dbReference>
<organism evidence="1 2">
    <name type="scientific">Teratosphaeria nubilosa</name>
    <dbReference type="NCBI Taxonomy" id="161662"/>
    <lineage>
        <taxon>Eukaryota</taxon>
        <taxon>Fungi</taxon>
        <taxon>Dikarya</taxon>
        <taxon>Ascomycota</taxon>
        <taxon>Pezizomycotina</taxon>
        <taxon>Dothideomycetes</taxon>
        <taxon>Dothideomycetidae</taxon>
        <taxon>Mycosphaerellales</taxon>
        <taxon>Teratosphaeriaceae</taxon>
        <taxon>Teratosphaeria</taxon>
    </lineage>
</organism>
<accession>A0A6G1LNH2</accession>
<gene>
    <name evidence="1" type="ORF">EJ03DRAFT_323098</name>
</gene>
<sequence length="119" mass="13544">MASQGPKRIAQIVRLKAPSLQAYKDCHAAVWPAVLAQIKDSNISDYSIFLDERTMTLFATMKYTGSNYDDDMKRMAENPEVQKWWAMTDGMQESFVEGSKGSTDPKGWWLGLEEVFRAE</sequence>
<dbReference type="EMBL" id="ML995808">
    <property type="protein sequence ID" value="KAF2774533.1"/>
    <property type="molecule type" value="Genomic_DNA"/>
</dbReference>
<dbReference type="PANTHER" id="PTHR34389">
    <property type="entry name" value="L-RHAMNOSE MUTAROTASE"/>
    <property type="match status" value="1"/>
</dbReference>
<proteinExistence type="predicted"/>
<dbReference type="InterPro" id="IPR011008">
    <property type="entry name" value="Dimeric_a/b-barrel"/>
</dbReference>
<dbReference type="AlphaFoldDB" id="A0A6G1LNH2"/>
<keyword evidence="2" id="KW-1185">Reference proteome</keyword>
<evidence type="ECO:0000313" key="2">
    <source>
        <dbReference type="Proteomes" id="UP000799436"/>
    </source>
</evidence>
<evidence type="ECO:0000313" key="1">
    <source>
        <dbReference type="EMBL" id="KAF2774533.1"/>
    </source>
</evidence>
<dbReference type="GO" id="GO:0016857">
    <property type="term" value="F:racemase and epimerase activity, acting on carbohydrates and derivatives"/>
    <property type="evidence" value="ECO:0007669"/>
    <property type="project" value="InterPro"/>
</dbReference>
<reference evidence="1" key="1">
    <citation type="journal article" date="2020" name="Stud. Mycol.">
        <title>101 Dothideomycetes genomes: a test case for predicting lifestyles and emergence of pathogens.</title>
        <authorList>
            <person name="Haridas S."/>
            <person name="Albert R."/>
            <person name="Binder M."/>
            <person name="Bloem J."/>
            <person name="Labutti K."/>
            <person name="Salamov A."/>
            <person name="Andreopoulos B."/>
            <person name="Baker S."/>
            <person name="Barry K."/>
            <person name="Bills G."/>
            <person name="Bluhm B."/>
            <person name="Cannon C."/>
            <person name="Castanera R."/>
            <person name="Culley D."/>
            <person name="Daum C."/>
            <person name="Ezra D."/>
            <person name="Gonzalez J."/>
            <person name="Henrissat B."/>
            <person name="Kuo A."/>
            <person name="Liang C."/>
            <person name="Lipzen A."/>
            <person name="Lutzoni F."/>
            <person name="Magnuson J."/>
            <person name="Mondo S."/>
            <person name="Nolan M."/>
            <person name="Ohm R."/>
            <person name="Pangilinan J."/>
            <person name="Park H.-J."/>
            <person name="Ramirez L."/>
            <person name="Alfaro M."/>
            <person name="Sun H."/>
            <person name="Tritt A."/>
            <person name="Yoshinaga Y."/>
            <person name="Zwiers L.-H."/>
            <person name="Turgeon B."/>
            <person name="Goodwin S."/>
            <person name="Spatafora J."/>
            <person name="Crous P."/>
            <person name="Grigoriev I."/>
        </authorList>
    </citation>
    <scope>NUCLEOTIDE SEQUENCE</scope>
    <source>
        <strain evidence="1">CBS 116005</strain>
    </source>
</reference>
<dbReference type="SUPFAM" id="SSF54909">
    <property type="entry name" value="Dimeric alpha+beta barrel"/>
    <property type="match status" value="1"/>
</dbReference>
<dbReference type="Pfam" id="PF05336">
    <property type="entry name" value="rhaM"/>
    <property type="match status" value="1"/>
</dbReference>
<dbReference type="Proteomes" id="UP000799436">
    <property type="component" value="Unassembled WGS sequence"/>
</dbReference>
<dbReference type="PANTHER" id="PTHR34389:SF2">
    <property type="entry name" value="L-RHAMNOSE MUTAROTASE"/>
    <property type="match status" value="1"/>
</dbReference>
<protein>
    <submittedName>
        <fullName evidence="1">Rhamnose mutarotase</fullName>
    </submittedName>
</protein>